<dbReference type="Proteomes" id="UP000216173">
    <property type="component" value="Unassembled WGS sequence"/>
</dbReference>
<proteinExistence type="predicted"/>
<dbReference type="RefSeq" id="WP_052259807.1">
    <property type="nucleotide sequence ID" value="NZ_LBGR01000045.1"/>
</dbReference>
<organism evidence="1 2">
    <name type="scientific">Vibrio metoecus</name>
    <dbReference type="NCBI Taxonomy" id="1481663"/>
    <lineage>
        <taxon>Bacteria</taxon>
        <taxon>Pseudomonadati</taxon>
        <taxon>Pseudomonadota</taxon>
        <taxon>Gammaproteobacteria</taxon>
        <taxon>Vibrionales</taxon>
        <taxon>Vibrionaceae</taxon>
        <taxon>Vibrio</taxon>
    </lineage>
</organism>
<gene>
    <name evidence="1" type="ORF">CGU03_18080</name>
</gene>
<evidence type="ECO:0000313" key="2">
    <source>
        <dbReference type="Proteomes" id="UP000216173"/>
    </source>
</evidence>
<sequence>MKVLGKYINTQGHDFDPEWTKIIPNYEILPSEYLNFSYADFKGGDTRSYINALSNAKKAMHLQTEILAEQLGYRKISKKPNFPSMLDFLASCGVITALVLNKVNSVRNKSEHDYLIPDKDQVSVFIDAVKLYLGATDNLVHRFPSNVIFPDTLNEENEAVKGLFNVRLVPVEGKVVLKYCLSDEYVDKTVNVGEPEYFAWVNFLLNVSK</sequence>
<accession>A0A271VIF5</accession>
<name>A0A271VIF5_VIBMT</name>
<evidence type="ECO:0000313" key="1">
    <source>
        <dbReference type="EMBL" id="PAR17930.1"/>
    </source>
</evidence>
<evidence type="ECO:0008006" key="3">
    <source>
        <dbReference type="Google" id="ProtNLM"/>
    </source>
</evidence>
<reference evidence="2" key="1">
    <citation type="submission" date="2017-07" db="EMBL/GenBank/DDBJ databases">
        <authorList>
            <person name="Boucher Y."/>
            <person name="Orata F.D."/>
        </authorList>
    </citation>
    <scope>NUCLEOTIDE SEQUENCE [LARGE SCALE GENOMIC DNA]</scope>
    <source>
        <strain evidence="2">OYP9E10</strain>
    </source>
</reference>
<dbReference type="AlphaFoldDB" id="A0A271VIF5"/>
<protein>
    <recommendedName>
        <fullName evidence="3">DUF4145 domain-containing protein</fullName>
    </recommendedName>
</protein>
<comment type="caution">
    <text evidence="1">The sequence shown here is derived from an EMBL/GenBank/DDBJ whole genome shotgun (WGS) entry which is preliminary data.</text>
</comment>
<dbReference type="EMBL" id="NMSH01000091">
    <property type="protein sequence ID" value="PAR17930.1"/>
    <property type="molecule type" value="Genomic_DNA"/>
</dbReference>